<dbReference type="AlphaFoldDB" id="A0A210PY32"/>
<feature type="compositionally biased region" description="Polar residues" evidence="1">
    <location>
        <begin position="35"/>
        <end position="50"/>
    </location>
</feature>
<feature type="region of interest" description="Disordered" evidence="1">
    <location>
        <begin position="957"/>
        <end position="982"/>
    </location>
</feature>
<feature type="compositionally biased region" description="Polar residues" evidence="1">
    <location>
        <begin position="95"/>
        <end position="117"/>
    </location>
</feature>
<reference evidence="3 4" key="1">
    <citation type="journal article" date="2017" name="Nat. Ecol. Evol.">
        <title>Scallop genome provides insights into evolution of bilaterian karyotype and development.</title>
        <authorList>
            <person name="Wang S."/>
            <person name="Zhang J."/>
            <person name="Jiao W."/>
            <person name="Li J."/>
            <person name="Xun X."/>
            <person name="Sun Y."/>
            <person name="Guo X."/>
            <person name="Huan P."/>
            <person name="Dong B."/>
            <person name="Zhang L."/>
            <person name="Hu X."/>
            <person name="Sun X."/>
            <person name="Wang J."/>
            <person name="Zhao C."/>
            <person name="Wang Y."/>
            <person name="Wang D."/>
            <person name="Huang X."/>
            <person name="Wang R."/>
            <person name="Lv J."/>
            <person name="Li Y."/>
            <person name="Zhang Z."/>
            <person name="Liu B."/>
            <person name="Lu W."/>
            <person name="Hui Y."/>
            <person name="Liang J."/>
            <person name="Zhou Z."/>
            <person name="Hou R."/>
            <person name="Li X."/>
            <person name="Liu Y."/>
            <person name="Li H."/>
            <person name="Ning X."/>
            <person name="Lin Y."/>
            <person name="Zhao L."/>
            <person name="Xing Q."/>
            <person name="Dou J."/>
            <person name="Li Y."/>
            <person name="Mao J."/>
            <person name="Guo H."/>
            <person name="Dou H."/>
            <person name="Li T."/>
            <person name="Mu C."/>
            <person name="Jiang W."/>
            <person name="Fu Q."/>
            <person name="Fu X."/>
            <person name="Miao Y."/>
            <person name="Liu J."/>
            <person name="Yu Q."/>
            <person name="Li R."/>
            <person name="Liao H."/>
            <person name="Li X."/>
            <person name="Kong Y."/>
            <person name="Jiang Z."/>
            <person name="Chourrout D."/>
            <person name="Li R."/>
            <person name="Bao Z."/>
        </authorList>
    </citation>
    <scope>NUCLEOTIDE SEQUENCE [LARGE SCALE GENOMIC DNA]</scope>
    <source>
        <strain evidence="3 4">PY_sf001</strain>
    </source>
</reference>
<dbReference type="InterPro" id="IPR005240">
    <property type="entry name" value="DUF389"/>
</dbReference>
<keyword evidence="2" id="KW-1133">Transmembrane helix</keyword>
<feature type="transmembrane region" description="Helical" evidence="2">
    <location>
        <begin position="574"/>
        <end position="593"/>
    </location>
</feature>
<keyword evidence="2" id="KW-0472">Membrane</keyword>
<feature type="compositionally biased region" description="Basic and acidic residues" evidence="1">
    <location>
        <begin position="957"/>
        <end position="966"/>
    </location>
</feature>
<feature type="compositionally biased region" description="Polar residues" evidence="1">
    <location>
        <begin position="245"/>
        <end position="279"/>
    </location>
</feature>
<proteinExistence type="predicted"/>
<dbReference type="EMBL" id="NEDP02005400">
    <property type="protein sequence ID" value="OWF41400.1"/>
    <property type="molecule type" value="Genomic_DNA"/>
</dbReference>
<evidence type="ECO:0000256" key="2">
    <source>
        <dbReference type="SAM" id="Phobius"/>
    </source>
</evidence>
<dbReference type="Pfam" id="PF04087">
    <property type="entry name" value="DUF389"/>
    <property type="match status" value="1"/>
</dbReference>
<dbReference type="OrthoDB" id="543859at2759"/>
<feature type="transmembrane region" description="Helical" evidence="2">
    <location>
        <begin position="527"/>
        <end position="554"/>
    </location>
</feature>
<feature type="compositionally biased region" description="Basic and acidic residues" evidence="1">
    <location>
        <begin position="20"/>
        <end position="34"/>
    </location>
</feature>
<feature type="compositionally biased region" description="Basic and acidic residues" evidence="1">
    <location>
        <begin position="305"/>
        <end position="326"/>
    </location>
</feature>
<sequence length="982" mass="106714">MTSSSFLFFVRVPVEEENSVNDKDKETDAKKLEDAQTNTRKGSESSNGRSSEVPGIDSNDKTGDLKGVTLSDSSDVEGSEHVTPVKPEGQDEKGTSSVLVSQPSSTEEADISTTPSDPSAIPVPSSPGTSDTSTSGTSDPSPIGITDPSVAEDTELLSPPPWDFTPPPSPGSTSAPQDADTIQAHDSDTQNSSQAPQKDSPSSAWTFPPSETLEKETPLVQNSVDKAPEDSEPVSESEPPQSQETTVAPQSAQTSPIPVTEPSSNKTSDSTSEGISDSTSAEKEGQDVSNKPVESTDTAPTSGDDSTKKLSTENNDKPRKSIDVDAEKDNDKDLEIFVKTESLFQRTLSALENYTVKNLSVHKTTNGKSFQFVFVEEGENCEEILNKLAEIGIGDNAQSSISMFETSIYKGAGGVMDEEEEDEEDLYNSAANPDEQKQSEFKKSIKARMLVTEVVNSVQGNAEFTFDFLVLVLLASSISAMGLVENSSVVLVASMLVSPIMGPILAGTFGTVIQNNTLRNLGIRNEVLSLLICVGMGLAWGLVCGGVCKDGAFWGSTDAWPTSEMKSRGMTRSLWTGILIALPSGAGVALSILGGNTGSLVGVAISASLLPPAVNAGMLWASAIIASIEPPPRVQTVTPPTSTIQYNVTQTRYNVTQTNNTATDLPISLNLTPGLNCVPLDRNAYIPVYSCDMAEEMLYLGLFSLLLTILNIICIIIMGIIVLKIKEVAPQMALSEDTKTFWKEDIKIAKESYVTMKGNQSKSLSQQARALLNEWRQENGDQPIQLLQLERMTQEIDDDPSVQEIQSRIPGGMRGDLVSRHFVDQMNKDEEEMDSVSPQYKTFHTFHNMYGHSRRDFRSSYHASPNMSTGSMRRKKFVSTSLTEVNEKNVPYSADGPLKPKKSPGHFAKAFGILRHPRAGRSNLFRRRHDTSQPEEKQLRFAVQKVPDEEVKVHFLKEKEKDKQENDNQNVSVPLLERKESV</sequence>
<feature type="transmembrane region" description="Helical" evidence="2">
    <location>
        <begin position="697"/>
        <end position="723"/>
    </location>
</feature>
<feature type="region of interest" description="Disordered" evidence="1">
    <location>
        <begin position="1"/>
        <end position="326"/>
    </location>
</feature>
<dbReference type="PANTHER" id="PTHR20992:SF9">
    <property type="entry name" value="AT15442P-RELATED"/>
    <property type="match status" value="1"/>
</dbReference>
<feature type="compositionally biased region" description="Polar residues" evidence="1">
    <location>
        <begin position="189"/>
        <end position="205"/>
    </location>
</feature>
<evidence type="ECO:0000313" key="4">
    <source>
        <dbReference type="Proteomes" id="UP000242188"/>
    </source>
</evidence>
<feature type="compositionally biased region" description="Basic and acidic residues" evidence="1">
    <location>
        <begin position="930"/>
        <end position="939"/>
    </location>
</feature>
<feature type="compositionally biased region" description="Low complexity" evidence="1">
    <location>
        <begin position="126"/>
        <end position="142"/>
    </location>
</feature>
<dbReference type="PANTHER" id="PTHR20992">
    <property type="entry name" value="AT15442P-RELATED"/>
    <property type="match status" value="1"/>
</dbReference>
<feature type="region of interest" description="Disordered" evidence="1">
    <location>
        <begin position="918"/>
        <end position="944"/>
    </location>
</feature>
<keyword evidence="2" id="KW-0812">Transmembrane</keyword>
<feature type="compositionally biased region" description="Basic residues" evidence="1">
    <location>
        <begin position="918"/>
        <end position="929"/>
    </location>
</feature>
<feature type="transmembrane region" description="Helical" evidence="2">
    <location>
        <begin position="490"/>
        <end position="515"/>
    </location>
</feature>
<feature type="compositionally biased region" description="Polar residues" evidence="1">
    <location>
        <begin position="287"/>
        <end position="304"/>
    </location>
</feature>
<feature type="transmembrane region" description="Helical" evidence="2">
    <location>
        <begin position="464"/>
        <end position="484"/>
    </location>
</feature>
<dbReference type="Proteomes" id="UP000242188">
    <property type="component" value="Unassembled WGS sequence"/>
</dbReference>
<evidence type="ECO:0000313" key="3">
    <source>
        <dbReference type="EMBL" id="OWF41400.1"/>
    </source>
</evidence>
<accession>A0A210PY32</accession>
<feature type="compositionally biased region" description="Pro residues" evidence="1">
    <location>
        <begin position="158"/>
        <end position="170"/>
    </location>
</feature>
<name>A0A210PY32_MIZYE</name>
<comment type="caution">
    <text evidence="3">The sequence shown here is derived from an EMBL/GenBank/DDBJ whole genome shotgun (WGS) entry which is preliminary data.</text>
</comment>
<gene>
    <name evidence="3" type="ORF">KP79_PYT08421</name>
</gene>
<feature type="transmembrane region" description="Helical" evidence="2">
    <location>
        <begin position="600"/>
        <end position="628"/>
    </location>
</feature>
<keyword evidence="4" id="KW-1185">Reference proteome</keyword>
<evidence type="ECO:0000256" key="1">
    <source>
        <dbReference type="SAM" id="MobiDB-lite"/>
    </source>
</evidence>
<organism evidence="3 4">
    <name type="scientific">Mizuhopecten yessoensis</name>
    <name type="common">Japanese scallop</name>
    <name type="synonym">Patinopecten yessoensis</name>
    <dbReference type="NCBI Taxonomy" id="6573"/>
    <lineage>
        <taxon>Eukaryota</taxon>
        <taxon>Metazoa</taxon>
        <taxon>Spiralia</taxon>
        <taxon>Lophotrochozoa</taxon>
        <taxon>Mollusca</taxon>
        <taxon>Bivalvia</taxon>
        <taxon>Autobranchia</taxon>
        <taxon>Pteriomorphia</taxon>
        <taxon>Pectinida</taxon>
        <taxon>Pectinoidea</taxon>
        <taxon>Pectinidae</taxon>
        <taxon>Mizuhopecten</taxon>
    </lineage>
</organism>
<protein>
    <submittedName>
        <fullName evidence="3">Uncharacterized protein</fullName>
    </submittedName>
</protein>